<organism evidence="2 3">
    <name type="scientific">Anthostomella pinea</name>
    <dbReference type="NCBI Taxonomy" id="933095"/>
    <lineage>
        <taxon>Eukaryota</taxon>
        <taxon>Fungi</taxon>
        <taxon>Dikarya</taxon>
        <taxon>Ascomycota</taxon>
        <taxon>Pezizomycotina</taxon>
        <taxon>Sordariomycetes</taxon>
        <taxon>Xylariomycetidae</taxon>
        <taxon>Xylariales</taxon>
        <taxon>Xylariaceae</taxon>
        <taxon>Anthostomella</taxon>
    </lineage>
</organism>
<proteinExistence type="predicted"/>
<keyword evidence="3" id="KW-1185">Reference proteome</keyword>
<evidence type="ECO:0000313" key="3">
    <source>
        <dbReference type="Proteomes" id="UP001295740"/>
    </source>
</evidence>
<dbReference type="AlphaFoldDB" id="A0AAI8V7I4"/>
<evidence type="ECO:0000313" key="2">
    <source>
        <dbReference type="EMBL" id="CAJ2499753.1"/>
    </source>
</evidence>
<name>A0AAI8V7I4_9PEZI</name>
<feature type="region of interest" description="Disordered" evidence="1">
    <location>
        <begin position="29"/>
        <end position="74"/>
    </location>
</feature>
<feature type="compositionally biased region" description="Basic residues" evidence="1">
    <location>
        <begin position="32"/>
        <end position="44"/>
    </location>
</feature>
<evidence type="ECO:0000256" key="1">
    <source>
        <dbReference type="SAM" id="MobiDB-lite"/>
    </source>
</evidence>
<accession>A0AAI8V7I4</accession>
<comment type="caution">
    <text evidence="2">The sequence shown here is derived from an EMBL/GenBank/DDBJ whole genome shotgun (WGS) entry which is preliminary data.</text>
</comment>
<dbReference type="Proteomes" id="UP001295740">
    <property type="component" value="Unassembled WGS sequence"/>
</dbReference>
<protein>
    <submittedName>
        <fullName evidence="2">Uu.00g026060.m01.CDS01</fullName>
    </submittedName>
</protein>
<sequence length="150" mass="15993">MPARCKLGKRDFLEDLEYLEELAVAAGGTAKLRSKRSRKDRGRRNQAADAVTETGVAETKVASGAEEGPATISKGPYQALDEHHVVGKLTDTTTASSSKTATAGASGSMKMLDDAMYQWELVTTTEASLGDNSADKEYEDGFVLVSSDLE</sequence>
<reference evidence="2" key="1">
    <citation type="submission" date="2023-10" db="EMBL/GenBank/DDBJ databases">
        <authorList>
            <person name="Hackl T."/>
        </authorList>
    </citation>
    <scope>NUCLEOTIDE SEQUENCE</scope>
</reference>
<gene>
    <name evidence="2" type="ORF">KHLLAP_LOCUS221</name>
</gene>
<dbReference type="EMBL" id="CAUWAG010000003">
    <property type="protein sequence ID" value="CAJ2499753.1"/>
    <property type="molecule type" value="Genomic_DNA"/>
</dbReference>